<dbReference type="InterPro" id="IPR053924">
    <property type="entry name" value="RecX_HTH_2nd"/>
</dbReference>
<dbReference type="Pfam" id="PF21981">
    <property type="entry name" value="RecX_HTH3"/>
    <property type="match status" value="1"/>
</dbReference>
<feature type="domain" description="RecX third three-helical" evidence="6">
    <location>
        <begin position="111"/>
        <end position="155"/>
    </location>
</feature>
<comment type="similarity">
    <text evidence="2">Belongs to the RecX family.</text>
</comment>
<evidence type="ECO:0000256" key="1">
    <source>
        <dbReference type="ARBA" id="ARBA00004496"/>
    </source>
</evidence>
<accession>A0ABZ0W097</accession>
<gene>
    <name evidence="7" type="ORF">U0035_13110</name>
</gene>
<dbReference type="Pfam" id="PF02631">
    <property type="entry name" value="RecX_HTH2"/>
    <property type="match status" value="1"/>
</dbReference>
<organism evidence="7 8">
    <name type="scientific">Niabella yanshanensis</name>
    <dbReference type="NCBI Taxonomy" id="577386"/>
    <lineage>
        <taxon>Bacteria</taxon>
        <taxon>Pseudomonadati</taxon>
        <taxon>Bacteroidota</taxon>
        <taxon>Chitinophagia</taxon>
        <taxon>Chitinophagales</taxon>
        <taxon>Chitinophagaceae</taxon>
        <taxon>Niabella</taxon>
    </lineage>
</organism>
<evidence type="ECO:0000259" key="6">
    <source>
        <dbReference type="Pfam" id="PF21981"/>
    </source>
</evidence>
<dbReference type="InterPro" id="IPR036388">
    <property type="entry name" value="WH-like_DNA-bd_sf"/>
</dbReference>
<comment type="subcellular location">
    <subcellularLocation>
        <location evidence="1">Cytoplasm</location>
    </subcellularLocation>
</comment>
<evidence type="ECO:0000313" key="8">
    <source>
        <dbReference type="Proteomes" id="UP001325680"/>
    </source>
</evidence>
<dbReference type="PANTHER" id="PTHR33602">
    <property type="entry name" value="REGULATORY PROTEIN RECX FAMILY PROTEIN"/>
    <property type="match status" value="1"/>
</dbReference>
<keyword evidence="8" id="KW-1185">Reference proteome</keyword>
<dbReference type="PANTHER" id="PTHR33602:SF1">
    <property type="entry name" value="REGULATORY PROTEIN RECX FAMILY PROTEIN"/>
    <property type="match status" value="1"/>
</dbReference>
<reference evidence="7 8" key="1">
    <citation type="submission" date="2023-12" db="EMBL/GenBank/DDBJ databases">
        <title>Genome sequencing and assembly of bacterial species from a model synthetic community.</title>
        <authorList>
            <person name="Hogle S.L."/>
        </authorList>
    </citation>
    <scope>NUCLEOTIDE SEQUENCE [LARGE SCALE GENOMIC DNA]</scope>
    <source>
        <strain evidence="7 8">HAMBI_3031</strain>
    </source>
</reference>
<keyword evidence="4" id="KW-0963">Cytoplasm</keyword>
<protein>
    <recommendedName>
        <fullName evidence="3">Regulatory protein RecX</fullName>
    </recommendedName>
</protein>
<evidence type="ECO:0000256" key="4">
    <source>
        <dbReference type="ARBA" id="ARBA00022490"/>
    </source>
</evidence>
<dbReference type="Proteomes" id="UP001325680">
    <property type="component" value="Chromosome"/>
</dbReference>
<evidence type="ECO:0000256" key="3">
    <source>
        <dbReference type="ARBA" id="ARBA00018111"/>
    </source>
</evidence>
<dbReference type="InterPro" id="IPR053925">
    <property type="entry name" value="RecX_HTH_3rd"/>
</dbReference>
<dbReference type="EMBL" id="CP139960">
    <property type="protein sequence ID" value="WQD36606.1"/>
    <property type="molecule type" value="Genomic_DNA"/>
</dbReference>
<proteinExistence type="inferred from homology"/>
<evidence type="ECO:0000313" key="7">
    <source>
        <dbReference type="EMBL" id="WQD36606.1"/>
    </source>
</evidence>
<dbReference type="RefSeq" id="WP_114790226.1">
    <property type="nucleotide sequence ID" value="NZ_CP139960.1"/>
</dbReference>
<evidence type="ECO:0000256" key="2">
    <source>
        <dbReference type="ARBA" id="ARBA00009695"/>
    </source>
</evidence>
<name>A0ABZ0W097_9BACT</name>
<sequence>MDEKPPISKQHLTKDQALQKLRHYCAYAERCHSDVVNKLYDLGVWRKEHDEIIATLIEENYLNEERFAKSFAGGHFRTKQWGKNKIIQALKQKGVSPYCIKAGLKEIDEDDYEQTLQKLFSRKWESLKGTSNRFAKMKKATDYLLQKGFESHLIQPLFKASND</sequence>
<feature type="domain" description="RecX second three-helical" evidence="5">
    <location>
        <begin position="63"/>
        <end position="104"/>
    </location>
</feature>
<dbReference type="Gene3D" id="1.10.10.10">
    <property type="entry name" value="Winged helix-like DNA-binding domain superfamily/Winged helix DNA-binding domain"/>
    <property type="match status" value="1"/>
</dbReference>
<dbReference type="InterPro" id="IPR003783">
    <property type="entry name" value="Regulatory_RecX"/>
</dbReference>
<evidence type="ECO:0000259" key="5">
    <source>
        <dbReference type="Pfam" id="PF02631"/>
    </source>
</evidence>